<dbReference type="SUPFAM" id="SSF52374">
    <property type="entry name" value="Nucleotidylyl transferase"/>
    <property type="match status" value="1"/>
</dbReference>
<keyword evidence="4 9" id="KW-0547">Nucleotide-binding</keyword>
<evidence type="ECO:0000256" key="9">
    <source>
        <dbReference type="HAMAP-Rule" id="MF_00151"/>
    </source>
</evidence>
<proteinExistence type="inferred from homology"/>
<dbReference type="NCBIfam" id="TIGR01510">
    <property type="entry name" value="coaD_prev_kdtB"/>
    <property type="match status" value="1"/>
</dbReference>
<dbReference type="InterPro" id="IPR004821">
    <property type="entry name" value="Cyt_trans-like"/>
</dbReference>
<feature type="binding site" evidence="9">
    <location>
        <position position="87"/>
    </location>
    <ligand>
        <name>substrate</name>
    </ligand>
</feature>
<feature type="binding site" evidence="9">
    <location>
        <position position="98"/>
    </location>
    <ligand>
        <name>ATP</name>
        <dbReference type="ChEBI" id="CHEBI:30616"/>
    </ligand>
</feature>
<accession>A0A4R8LMK8</accession>
<comment type="function">
    <text evidence="9">Reversibly transfers an adenylyl group from ATP to 4'-phosphopantetheine, yielding dephospho-CoA (dPCoA) and pyrophosphate.</text>
</comment>
<dbReference type="Gene3D" id="3.40.50.620">
    <property type="entry name" value="HUPs"/>
    <property type="match status" value="1"/>
</dbReference>
<comment type="subunit">
    <text evidence="9">Homohexamer.</text>
</comment>
<dbReference type="PRINTS" id="PR01020">
    <property type="entry name" value="LPSBIOSNTHSS"/>
</dbReference>
<dbReference type="HAMAP" id="MF_00151">
    <property type="entry name" value="PPAT_bact"/>
    <property type="match status" value="1"/>
</dbReference>
<dbReference type="GO" id="GO:0005737">
    <property type="term" value="C:cytoplasm"/>
    <property type="evidence" value="ECO:0007669"/>
    <property type="project" value="UniProtKB-SubCell"/>
</dbReference>
<sequence>MRKAVYPGTFDPFTRGHLDVVEQAAPLFDELIVSVLHNPNKRPWFDVETRMALIRDAVSGIGNVHVDSFEGLLVDYYQRKSFVCVVRGVRNDLDLQAELAMAHVNRSLAEDVRVVFIPTSPVFGFVSSSLVKDVAMHGGDVSQFVTPRVAEALLAHVSR</sequence>
<dbReference type="PANTHER" id="PTHR21342">
    <property type="entry name" value="PHOSPHOPANTETHEINE ADENYLYLTRANSFERASE"/>
    <property type="match status" value="1"/>
</dbReference>
<dbReference type="NCBIfam" id="TIGR00125">
    <property type="entry name" value="cyt_tran_rel"/>
    <property type="match status" value="1"/>
</dbReference>
<evidence type="ECO:0000256" key="7">
    <source>
        <dbReference type="ARBA" id="ARBA00022993"/>
    </source>
</evidence>
<feature type="binding site" evidence="9">
    <location>
        <begin position="123"/>
        <end position="129"/>
    </location>
    <ligand>
        <name>ATP</name>
        <dbReference type="ChEBI" id="CHEBI:30616"/>
    </ligand>
</feature>
<dbReference type="OrthoDB" id="9806661at2"/>
<evidence type="ECO:0000313" key="11">
    <source>
        <dbReference type="EMBL" id="TDY46601.1"/>
    </source>
</evidence>
<dbReference type="UniPathway" id="UPA00241">
    <property type="reaction ID" value="UER00355"/>
</dbReference>
<feature type="binding site" evidence="9">
    <location>
        <position position="9"/>
    </location>
    <ligand>
        <name>substrate</name>
    </ligand>
</feature>
<dbReference type="GO" id="GO:0004595">
    <property type="term" value="F:pantetheine-phosphate adenylyltransferase activity"/>
    <property type="evidence" value="ECO:0007669"/>
    <property type="project" value="UniProtKB-UniRule"/>
</dbReference>
<keyword evidence="1 9" id="KW-0963">Cytoplasm</keyword>
<dbReference type="AlphaFoldDB" id="A0A4R8LMK8"/>
<dbReference type="EMBL" id="SORF01000006">
    <property type="protein sequence ID" value="TDY46601.1"/>
    <property type="molecule type" value="Genomic_DNA"/>
</dbReference>
<dbReference type="InterPro" id="IPR001980">
    <property type="entry name" value="PPAT"/>
</dbReference>
<comment type="pathway">
    <text evidence="9">Cofactor biosynthesis; coenzyme A biosynthesis; CoA from (R)-pantothenate: step 4/5.</text>
</comment>
<feature type="binding site" evidence="9">
    <location>
        <begin position="88"/>
        <end position="90"/>
    </location>
    <ligand>
        <name>ATP</name>
        <dbReference type="ChEBI" id="CHEBI:30616"/>
    </ligand>
</feature>
<dbReference type="InterPro" id="IPR014729">
    <property type="entry name" value="Rossmann-like_a/b/a_fold"/>
</dbReference>
<keyword evidence="2 9" id="KW-0808">Transferase</keyword>
<name>A0A4R8LMK8_9BACL</name>
<feature type="binding site" evidence="9">
    <location>
        <begin position="9"/>
        <end position="10"/>
    </location>
    <ligand>
        <name>ATP</name>
        <dbReference type="ChEBI" id="CHEBI:30616"/>
    </ligand>
</feature>
<dbReference type="Pfam" id="PF01467">
    <property type="entry name" value="CTP_transf_like"/>
    <property type="match status" value="1"/>
</dbReference>
<comment type="similarity">
    <text evidence="9">Belongs to the bacterial CoaD family.</text>
</comment>
<evidence type="ECO:0000256" key="2">
    <source>
        <dbReference type="ARBA" id="ARBA00022679"/>
    </source>
</evidence>
<protein>
    <recommendedName>
        <fullName evidence="9">Phosphopantetheine adenylyltransferase</fullName>
        <ecNumber evidence="9">2.7.7.3</ecNumber>
    </recommendedName>
    <alternativeName>
        <fullName evidence="9">Dephospho-CoA pyrophosphorylase</fullName>
    </alternativeName>
    <alternativeName>
        <fullName evidence="9">Pantetheine-phosphate adenylyltransferase</fullName>
        <shortName evidence="9">PPAT</shortName>
    </alternativeName>
</protein>
<evidence type="ECO:0000256" key="3">
    <source>
        <dbReference type="ARBA" id="ARBA00022695"/>
    </source>
</evidence>
<evidence type="ECO:0000256" key="6">
    <source>
        <dbReference type="ARBA" id="ARBA00022842"/>
    </source>
</evidence>
<evidence type="ECO:0000256" key="1">
    <source>
        <dbReference type="ARBA" id="ARBA00022490"/>
    </source>
</evidence>
<evidence type="ECO:0000313" key="12">
    <source>
        <dbReference type="Proteomes" id="UP000294581"/>
    </source>
</evidence>
<evidence type="ECO:0000259" key="10">
    <source>
        <dbReference type="Pfam" id="PF01467"/>
    </source>
</evidence>
<keyword evidence="7 9" id="KW-0173">Coenzyme A biosynthesis</keyword>
<feature type="domain" description="Cytidyltransferase-like" evidence="10">
    <location>
        <begin position="5"/>
        <end position="132"/>
    </location>
</feature>
<dbReference type="Proteomes" id="UP000294581">
    <property type="component" value="Unassembled WGS sequence"/>
</dbReference>
<evidence type="ECO:0000256" key="5">
    <source>
        <dbReference type="ARBA" id="ARBA00022840"/>
    </source>
</evidence>
<dbReference type="PANTHER" id="PTHR21342:SF1">
    <property type="entry name" value="PHOSPHOPANTETHEINE ADENYLYLTRANSFERASE"/>
    <property type="match status" value="1"/>
</dbReference>
<feature type="binding site" evidence="9">
    <location>
        <position position="17"/>
    </location>
    <ligand>
        <name>ATP</name>
        <dbReference type="ChEBI" id="CHEBI:30616"/>
    </ligand>
</feature>
<evidence type="ECO:0000256" key="8">
    <source>
        <dbReference type="ARBA" id="ARBA00029346"/>
    </source>
</evidence>
<feature type="binding site" evidence="9">
    <location>
        <position position="73"/>
    </location>
    <ligand>
        <name>substrate</name>
    </ligand>
</feature>
<keyword evidence="5 9" id="KW-0067">ATP-binding</keyword>
<keyword evidence="6 9" id="KW-0460">Magnesium</keyword>
<dbReference type="GO" id="GO:0015937">
    <property type="term" value="P:coenzyme A biosynthetic process"/>
    <property type="evidence" value="ECO:0007669"/>
    <property type="project" value="UniProtKB-UniRule"/>
</dbReference>
<feature type="site" description="Transition state stabilizer" evidence="9">
    <location>
        <position position="17"/>
    </location>
</feature>
<comment type="caution">
    <text evidence="11">The sequence shown here is derived from an EMBL/GenBank/DDBJ whole genome shotgun (WGS) entry which is preliminary data.</text>
</comment>
<comment type="subcellular location">
    <subcellularLocation>
        <location evidence="9">Cytoplasm</location>
    </subcellularLocation>
</comment>
<keyword evidence="12" id="KW-1185">Reference proteome</keyword>
<dbReference type="CDD" id="cd02163">
    <property type="entry name" value="PPAT"/>
    <property type="match status" value="1"/>
</dbReference>
<dbReference type="GO" id="GO:0005524">
    <property type="term" value="F:ATP binding"/>
    <property type="evidence" value="ECO:0007669"/>
    <property type="project" value="UniProtKB-KW"/>
</dbReference>
<dbReference type="EC" id="2.7.7.3" evidence="9"/>
<comment type="cofactor">
    <cofactor evidence="9">
        <name>Mg(2+)</name>
        <dbReference type="ChEBI" id="CHEBI:18420"/>
    </cofactor>
</comment>
<reference evidence="11 12" key="1">
    <citation type="submission" date="2019-03" db="EMBL/GenBank/DDBJ databases">
        <title>Genomic Encyclopedia of Type Strains, Phase IV (KMG-IV): sequencing the most valuable type-strain genomes for metagenomic binning, comparative biology and taxonomic classification.</title>
        <authorList>
            <person name="Goeker M."/>
        </authorList>
    </citation>
    <scope>NUCLEOTIDE SEQUENCE [LARGE SCALE GENOMIC DNA]</scope>
    <source>
        <strain evidence="11 12">DSM 17974</strain>
    </source>
</reference>
<comment type="catalytic activity">
    <reaction evidence="8 9">
        <text>(R)-4'-phosphopantetheine + ATP + H(+) = 3'-dephospho-CoA + diphosphate</text>
        <dbReference type="Rhea" id="RHEA:19801"/>
        <dbReference type="ChEBI" id="CHEBI:15378"/>
        <dbReference type="ChEBI" id="CHEBI:30616"/>
        <dbReference type="ChEBI" id="CHEBI:33019"/>
        <dbReference type="ChEBI" id="CHEBI:57328"/>
        <dbReference type="ChEBI" id="CHEBI:61723"/>
        <dbReference type="EC" id="2.7.7.3"/>
    </reaction>
</comment>
<keyword evidence="3 9" id="KW-0548">Nucleotidyltransferase</keyword>
<organism evidence="11 12">
    <name type="scientific">Alicyclobacillus sacchari</name>
    <dbReference type="NCBI Taxonomy" id="392010"/>
    <lineage>
        <taxon>Bacteria</taxon>
        <taxon>Bacillati</taxon>
        <taxon>Bacillota</taxon>
        <taxon>Bacilli</taxon>
        <taxon>Bacillales</taxon>
        <taxon>Alicyclobacillaceae</taxon>
        <taxon>Alicyclobacillus</taxon>
    </lineage>
</organism>
<evidence type="ECO:0000256" key="4">
    <source>
        <dbReference type="ARBA" id="ARBA00022741"/>
    </source>
</evidence>
<gene>
    <name evidence="9" type="primary">coaD</name>
    <name evidence="11" type="ORF">C7445_10627</name>
</gene>
<feature type="binding site" evidence="9">
    <location>
        <position position="41"/>
    </location>
    <ligand>
        <name>substrate</name>
    </ligand>
</feature>